<evidence type="ECO:0000256" key="4">
    <source>
        <dbReference type="ARBA" id="ARBA00022989"/>
    </source>
</evidence>
<keyword evidence="2" id="KW-0813">Transport</keyword>
<keyword evidence="10" id="KW-1185">Reference proteome</keyword>
<evidence type="ECO:0000313" key="9">
    <source>
        <dbReference type="EMBL" id="KAF2138889.1"/>
    </source>
</evidence>
<feature type="transmembrane region" description="Helical" evidence="7">
    <location>
        <begin position="530"/>
        <end position="550"/>
    </location>
</feature>
<feature type="compositionally biased region" description="Basic and acidic residues" evidence="6">
    <location>
        <begin position="11"/>
        <end position="25"/>
    </location>
</feature>
<dbReference type="PROSITE" id="PS50850">
    <property type="entry name" value="MFS"/>
    <property type="match status" value="1"/>
</dbReference>
<dbReference type="OrthoDB" id="10021397at2759"/>
<sequence>MPETKTATDPLTDKSIDHEVRDTARSKPSKGGAKENEPASGAPAAASSPTNELTYPGRFLSIVLNIALLLAMFLVALDMAIVATAIPTITAEFHSVDQVGWYGSAFFMTLAAFQASWGKAYKYFPLKIVFLACIVIFEIGSLVVALAPSSLAVIIGRAVQGAGGAGVTGGCYIIAAFITRPKHMAQTIGLFGTAWSCSSVLGPVLGGVFTQDLSWRWCFWVNLPIGGATMVIILLLFKTPAHSRLAHANWKEVSLHFDVGGVIFLLAALTCLLLALEMGGVTRPWSNSVPIGLLVGFVLIIITLVALEWKQGERSMVVFRIVKRRTVAAFCVFGFCVHSSSFARNYNLPIYFQAVQGVSPSESGIRTLPTVLAGSLFSFVGSVLVGKIGYWQPFFWIGSIFSVVGAGLIYTLDLHSTAAHYIGYQVVVSIGTGLTIQIPIIIAQAISSQLDMSVTVSIALFFQFIGATIGVSVATNIMDNVIISSLPANNPNITAANVLEAGSSSLREYFPNPDDLNIVVNAYMDGLRAAWVWSIVLVGVGLLASFFAEWKSLRPEDVKKRLEAKKSVSELPADA</sequence>
<dbReference type="EMBL" id="ML995495">
    <property type="protein sequence ID" value="KAF2138889.1"/>
    <property type="molecule type" value="Genomic_DNA"/>
</dbReference>
<accession>A0A6A6B3U6</accession>
<dbReference type="RefSeq" id="XP_033394602.1">
    <property type="nucleotide sequence ID" value="XM_033544998.1"/>
</dbReference>
<dbReference type="GO" id="GO:0005886">
    <property type="term" value="C:plasma membrane"/>
    <property type="evidence" value="ECO:0007669"/>
    <property type="project" value="TreeGrafter"/>
</dbReference>
<feature type="transmembrane region" description="Helical" evidence="7">
    <location>
        <begin position="129"/>
        <end position="155"/>
    </location>
</feature>
<keyword evidence="4 7" id="KW-1133">Transmembrane helix</keyword>
<dbReference type="AlphaFoldDB" id="A0A6A6B3U6"/>
<feature type="transmembrane region" description="Helical" evidence="7">
    <location>
        <begin position="62"/>
        <end position="87"/>
    </location>
</feature>
<dbReference type="CDD" id="cd17502">
    <property type="entry name" value="MFS_Azr1_MDR_like"/>
    <property type="match status" value="1"/>
</dbReference>
<feature type="transmembrane region" description="Helical" evidence="7">
    <location>
        <begin position="288"/>
        <end position="307"/>
    </location>
</feature>
<dbReference type="GeneID" id="54302494"/>
<feature type="domain" description="Major facilitator superfamily (MFS) profile" evidence="8">
    <location>
        <begin position="64"/>
        <end position="553"/>
    </location>
</feature>
<dbReference type="Pfam" id="PF07690">
    <property type="entry name" value="MFS_1"/>
    <property type="match status" value="1"/>
</dbReference>
<keyword evidence="3 7" id="KW-0812">Transmembrane</keyword>
<feature type="transmembrane region" description="Helical" evidence="7">
    <location>
        <begin position="367"/>
        <end position="386"/>
    </location>
</feature>
<feature type="transmembrane region" description="Helical" evidence="7">
    <location>
        <begin position="99"/>
        <end position="117"/>
    </location>
</feature>
<dbReference type="Proteomes" id="UP000799438">
    <property type="component" value="Unassembled WGS sequence"/>
</dbReference>
<dbReference type="Gene3D" id="1.20.1250.20">
    <property type="entry name" value="MFS general substrate transporter like domains"/>
    <property type="match status" value="1"/>
</dbReference>
<dbReference type="InterPro" id="IPR036259">
    <property type="entry name" value="MFS_trans_sf"/>
</dbReference>
<feature type="transmembrane region" description="Helical" evidence="7">
    <location>
        <begin position="393"/>
        <end position="412"/>
    </location>
</feature>
<gene>
    <name evidence="9" type="ORF">K452DRAFT_328628</name>
</gene>
<keyword evidence="5 7" id="KW-0472">Membrane</keyword>
<evidence type="ECO:0000256" key="7">
    <source>
        <dbReference type="SAM" id="Phobius"/>
    </source>
</evidence>
<evidence type="ECO:0000259" key="8">
    <source>
        <dbReference type="PROSITE" id="PS50850"/>
    </source>
</evidence>
<feature type="transmembrane region" description="Helical" evidence="7">
    <location>
        <begin position="327"/>
        <end position="347"/>
    </location>
</feature>
<evidence type="ECO:0000256" key="5">
    <source>
        <dbReference type="ARBA" id="ARBA00023136"/>
    </source>
</evidence>
<feature type="transmembrane region" description="Helical" evidence="7">
    <location>
        <begin position="161"/>
        <end position="178"/>
    </location>
</feature>
<evidence type="ECO:0000256" key="2">
    <source>
        <dbReference type="ARBA" id="ARBA00022448"/>
    </source>
</evidence>
<protein>
    <recommendedName>
        <fullName evidence="8">Major facilitator superfamily (MFS) profile domain-containing protein</fullName>
    </recommendedName>
</protein>
<feature type="transmembrane region" description="Helical" evidence="7">
    <location>
        <begin position="418"/>
        <end position="442"/>
    </location>
</feature>
<dbReference type="SUPFAM" id="SSF103473">
    <property type="entry name" value="MFS general substrate transporter"/>
    <property type="match status" value="1"/>
</dbReference>
<name>A0A6A6B3U6_9PEZI</name>
<feature type="region of interest" description="Disordered" evidence="6">
    <location>
        <begin position="1"/>
        <end position="50"/>
    </location>
</feature>
<dbReference type="PANTHER" id="PTHR23501:SF177">
    <property type="entry name" value="MAJOR FACILITATOR SUPERFAMILY (MFS) PROFILE DOMAIN-CONTAINING PROTEIN-RELATED"/>
    <property type="match status" value="1"/>
</dbReference>
<evidence type="ECO:0000256" key="6">
    <source>
        <dbReference type="SAM" id="MobiDB-lite"/>
    </source>
</evidence>
<evidence type="ECO:0000256" key="3">
    <source>
        <dbReference type="ARBA" id="ARBA00022692"/>
    </source>
</evidence>
<feature type="transmembrane region" description="Helical" evidence="7">
    <location>
        <begin position="257"/>
        <end position="276"/>
    </location>
</feature>
<proteinExistence type="predicted"/>
<feature type="transmembrane region" description="Helical" evidence="7">
    <location>
        <begin position="190"/>
        <end position="208"/>
    </location>
</feature>
<feature type="compositionally biased region" description="Low complexity" evidence="6">
    <location>
        <begin position="38"/>
        <end position="49"/>
    </location>
</feature>
<reference evidence="9" key="1">
    <citation type="journal article" date="2020" name="Stud. Mycol.">
        <title>101 Dothideomycetes genomes: a test case for predicting lifestyles and emergence of pathogens.</title>
        <authorList>
            <person name="Haridas S."/>
            <person name="Albert R."/>
            <person name="Binder M."/>
            <person name="Bloem J."/>
            <person name="Labutti K."/>
            <person name="Salamov A."/>
            <person name="Andreopoulos B."/>
            <person name="Baker S."/>
            <person name="Barry K."/>
            <person name="Bills G."/>
            <person name="Bluhm B."/>
            <person name="Cannon C."/>
            <person name="Castanera R."/>
            <person name="Culley D."/>
            <person name="Daum C."/>
            <person name="Ezra D."/>
            <person name="Gonzalez J."/>
            <person name="Henrissat B."/>
            <person name="Kuo A."/>
            <person name="Liang C."/>
            <person name="Lipzen A."/>
            <person name="Lutzoni F."/>
            <person name="Magnuson J."/>
            <person name="Mondo S."/>
            <person name="Nolan M."/>
            <person name="Ohm R."/>
            <person name="Pangilinan J."/>
            <person name="Park H.-J."/>
            <person name="Ramirez L."/>
            <person name="Alfaro M."/>
            <person name="Sun H."/>
            <person name="Tritt A."/>
            <person name="Yoshinaga Y."/>
            <person name="Zwiers L.-H."/>
            <person name="Turgeon B."/>
            <person name="Goodwin S."/>
            <person name="Spatafora J."/>
            <person name="Crous P."/>
            <person name="Grigoriev I."/>
        </authorList>
    </citation>
    <scope>NUCLEOTIDE SEQUENCE</scope>
    <source>
        <strain evidence="9">CBS 121167</strain>
    </source>
</reference>
<comment type="subcellular location">
    <subcellularLocation>
        <location evidence="1">Membrane</location>
        <topology evidence="1">Multi-pass membrane protein</topology>
    </subcellularLocation>
</comment>
<dbReference type="InterPro" id="IPR020846">
    <property type="entry name" value="MFS_dom"/>
</dbReference>
<feature type="transmembrane region" description="Helical" evidence="7">
    <location>
        <begin position="214"/>
        <end position="237"/>
    </location>
</feature>
<dbReference type="GO" id="GO:0022857">
    <property type="term" value="F:transmembrane transporter activity"/>
    <property type="evidence" value="ECO:0007669"/>
    <property type="project" value="InterPro"/>
</dbReference>
<organism evidence="9 10">
    <name type="scientific">Aplosporella prunicola CBS 121167</name>
    <dbReference type="NCBI Taxonomy" id="1176127"/>
    <lineage>
        <taxon>Eukaryota</taxon>
        <taxon>Fungi</taxon>
        <taxon>Dikarya</taxon>
        <taxon>Ascomycota</taxon>
        <taxon>Pezizomycotina</taxon>
        <taxon>Dothideomycetes</taxon>
        <taxon>Dothideomycetes incertae sedis</taxon>
        <taxon>Botryosphaeriales</taxon>
        <taxon>Aplosporellaceae</taxon>
        <taxon>Aplosporella</taxon>
    </lineage>
</organism>
<evidence type="ECO:0000313" key="10">
    <source>
        <dbReference type="Proteomes" id="UP000799438"/>
    </source>
</evidence>
<dbReference type="InterPro" id="IPR011701">
    <property type="entry name" value="MFS"/>
</dbReference>
<dbReference type="Gene3D" id="1.20.1720.10">
    <property type="entry name" value="Multidrug resistance protein D"/>
    <property type="match status" value="1"/>
</dbReference>
<evidence type="ECO:0000256" key="1">
    <source>
        <dbReference type="ARBA" id="ARBA00004141"/>
    </source>
</evidence>
<dbReference type="PANTHER" id="PTHR23501">
    <property type="entry name" value="MAJOR FACILITATOR SUPERFAMILY"/>
    <property type="match status" value="1"/>
</dbReference>
<feature type="transmembrane region" description="Helical" evidence="7">
    <location>
        <begin position="454"/>
        <end position="477"/>
    </location>
</feature>